<evidence type="ECO:0000313" key="7">
    <source>
        <dbReference type="Proteomes" id="UP000199065"/>
    </source>
</evidence>
<organism evidence="6 7">
    <name type="scientific">Corynebacterium spheniscorum</name>
    <dbReference type="NCBI Taxonomy" id="185761"/>
    <lineage>
        <taxon>Bacteria</taxon>
        <taxon>Bacillati</taxon>
        <taxon>Actinomycetota</taxon>
        <taxon>Actinomycetes</taxon>
        <taxon>Mycobacteriales</taxon>
        <taxon>Corynebacteriaceae</taxon>
        <taxon>Corynebacterium</taxon>
    </lineage>
</organism>
<gene>
    <name evidence="6" type="ORF">SAMN05660282_01381</name>
</gene>
<dbReference type="SUPFAM" id="SSF52540">
    <property type="entry name" value="P-loop containing nucleoside triphosphate hydrolases"/>
    <property type="match status" value="1"/>
</dbReference>
<name>A0A1I2T9Y7_9CORY</name>
<dbReference type="GO" id="GO:0005524">
    <property type="term" value="F:ATP binding"/>
    <property type="evidence" value="ECO:0007669"/>
    <property type="project" value="UniProtKB-KW"/>
</dbReference>
<dbReference type="Proteomes" id="UP000199065">
    <property type="component" value="Unassembled WGS sequence"/>
</dbReference>
<dbReference type="RefSeq" id="WP_092285797.1">
    <property type="nucleotide sequence ID" value="NZ_FOPJ01000007.1"/>
</dbReference>
<dbReference type="SMART" id="SM00382">
    <property type="entry name" value="AAA"/>
    <property type="match status" value="1"/>
</dbReference>
<evidence type="ECO:0000256" key="3">
    <source>
        <dbReference type="ARBA" id="ARBA00022741"/>
    </source>
</evidence>
<evidence type="ECO:0000256" key="4">
    <source>
        <dbReference type="ARBA" id="ARBA00022840"/>
    </source>
</evidence>
<dbReference type="PANTHER" id="PTHR43776:SF7">
    <property type="entry name" value="D,D-DIPEPTIDE TRANSPORT ATP-BINDING PROTEIN DDPF-RELATED"/>
    <property type="match status" value="1"/>
</dbReference>
<keyword evidence="3" id="KW-0547">Nucleotide-binding</keyword>
<dbReference type="PANTHER" id="PTHR43776">
    <property type="entry name" value="TRANSPORT ATP-BINDING PROTEIN"/>
    <property type="match status" value="1"/>
</dbReference>
<feature type="domain" description="ABC transporter" evidence="5">
    <location>
        <begin position="26"/>
        <end position="273"/>
    </location>
</feature>
<proteinExistence type="inferred from homology"/>
<dbReference type="InterPro" id="IPR003593">
    <property type="entry name" value="AAA+_ATPase"/>
</dbReference>
<dbReference type="STRING" id="185761.SAMN05660282_01381"/>
<dbReference type="PROSITE" id="PS50893">
    <property type="entry name" value="ABC_TRANSPORTER_2"/>
    <property type="match status" value="1"/>
</dbReference>
<keyword evidence="7" id="KW-1185">Reference proteome</keyword>
<keyword evidence="4" id="KW-0067">ATP-binding</keyword>
<protein>
    <submittedName>
        <fullName evidence="6">ABC transporter</fullName>
    </submittedName>
</protein>
<evidence type="ECO:0000259" key="5">
    <source>
        <dbReference type="PROSITE" id="PS50893"/>
    </source>
</evidence>
<keyword evidence="2" id="KW-0813">Transport</keyword>
<dbReference type="OrthoDB" id="8036461at2"/>
<dbReference type="InterPro" id="IPR050319">
    <property type="entry name" value="ABC_transp_ATP-bind"/>
</dbReference>
<dbReference type="Pfam" id="PF00005">
    <property type="entry name" value="ABC_tran"/>
    <property type="match status" value="1"/>
</dbReference>
<dbReference type="GO" id="GO:0016887">
    <property type="term" value="F:ATP hydrolysis activity"/>
    <property type="evidence" value="ECO:0007669"/>
    <property type="project" value="InterPro"/>
</dbReference>
<dbReference type="Gene3D" id="3.40.50.300">
    <property type="entry name" value="P-loop containing nucleotide triphosphate hydrolases"/>
    <property type="match status" value="1"/>
</dbReference>
<sequence length="282" mass="30676">MTTPATNPNNPSTPTNAAVDVPVVELRGVNVIHKTRTGSLFKPDTVHANRDINFTAYRDDVHGIVGESGCGKSTLARVMVGLQKPTSGEVFFKGAPLKNRGAQRKALGEAVSVVFQDPATSLNPRMSVHDQLLDPLKVHGWGENAEARERRVRELISLVGLPQSALQVLPREISGGQRQRVAIARALTLGPDLIIADEPTSALDVSVRAQVLNLLLDLKKEFGLGLVFISHDINTVRYVSDRISVMLKGEIIEEKPTEELFTHAEQDYTRTLLAATPSLLEG</sequence>
<evidence type="ECO:0000256" key="1">
    <source>
        <dbReference type="ARBA" id="ARBA00005417"/>
    </source>
</evidence>
<dbReference type="CDD" id="cd03257">
    <property type="entry name" value="ABC_NikE_OppD_transporters"/>
    <property type="match status" value="1"/>
</dbReference>
<dbReference type="AlphaFoldDB" id="A0A1I2T9Y7"/>
<dbReference type="PROSITE" id="PS00211">
    <property type="entry name" value="ABC_TRANSPORTER_1"/>
    <property type="match status" value="1"/>
</dbReference>
<dbReference type="GO" id="GO:0055085">
    <property type="term" value="P:transmembrane transport"/>
    <property type="evidence" value="ECO:0007669"/>
    <property type="project" value="UniProtKB-ARBA"/>
</dbReference>
<reference evidence="6 7" key="1">
    <citation type="submission" date="2016-10" db="EMBL/GenBank/DDBJ databases">
        <authorList>
            <person name="de Groot N.N."/>
        </authorList>
    </citation>
    <scope>NUCLEOTIDE SEQUENCE [LARGE SCALE GENOMIC DNA]</scope>
    <source>
        <strain>J11</strain>
        <strain evidence="7">PG 39</strain>
    </source>
</reference>
<accession>A0A1I2T9Y7</accession>
<evidence type="ECO:0000256" key="2">
    <source>
        <dbReference type="ARBA" id="ARBA00022448"/>
    </source>
</evidence>
<dbReference type="InterPro" id="IPR003439">
    <property type="entry name" value="ABC_transporter-like_ATP-bd"/>
</dbReference>
<dbReference type="InterPro" id="IPR017871">
    <property type="entry name" value="ABC_transporter-like_CS"/>
</dbReference>
<comment type="similarity">
    <text evidence="1">Belongs to the ABC transporter superfamily.</text>
</comment>
<dbReference type="InterPro" id="IPR027417">
    <property type="entry name" value="P-loop_NTPase"/>
</dbReference>
<evidence type="ECO:0000313" key="6">
    <source>
        <dbReference type="EMBL" id="SFG60899.1"/>
    </source>
</evidence>
<dbReference type="EMBL" id="FOPJ01000007">
    <property type="protein sequence ID" value="SFG60899.1"/>
    <property type="molecule type" value="Genomic_DNA"/>
</dbReference>